<dbReference type="AlphaFoldDB" id="H6RHS6"/>
<accession>H6RHS6</accession>
<reference evidence="3" key="2">
    <citation type="submission" date="2012-02" db="EMBL/GenBank/DDBJ databases">
        <authorList>
            <person name="Genoscope - CEA"/>
        </authorList>
    </citation>
    <scope>NUCLEOTIDE SEQUENCE</scope>
</reference>
<organism evidence="3">
    <name type="scientific">uncultured Polaribacter sp</name>
    <dbReference type="NCBI Taxonomy" id="174711"/>
    <lineage>
        <taxon>Bacteria</taxon>
        <taxon>Pseudomonadati</taxon>
        <taxon>Bacteroidota</taxon>
        <taxon>Flavobacteriia</taxon>
        <taxon>Flavobacteriales</taxon>
        <taxon>Flavobacteriaceae</taxon>
        <taxon>environmental samples</taxon>
    </lineage>
</organism>
<proteinExistence type="predicted"/>
<feature type="chain" id="PRO_5003605975" evidence="1">
    <location>
        <begin position="22"/>
        <end position="236"/>
    </location>
</feature>
<gene>
    <name evidence="3" type="ORF">VIS_S3DHC20017</name>
</gene>
<evidence type="ECO:0000259" key="2">
    <source>
        <dbReference type="Pfam" id="PF04784"/>
    </source>
</evidence>
<name>H6RHS6_9FLAO</name>
<keyword evidence="1" id="KW-0732">Signal</keyword>
<feature type="signal peptide" evidence="1">
    <location>
        <begin position="1"/>
        <end position="21"/>
    </location>
</feature>
<protein>
    <submittedName>
        <fullName evidence="3">Secreted protein containing DUF547 domain</fullName>
    </submittedName>
</protein>
<dbReference type="Pfam" id="PF04784">
    <property type="entry name" value="DUF547"/>
    <property type="match status" value="1"/>
</dbReference>
<dbReference type="InterPro" id="IPR006869">
    <property type="entry name" value="DUF547"/>
</dbReference>
<dbReference type="PANTHER" id="PTHR46361">
    <property type="entry name" value="ELECTRON CARRIER/ PROTEIN DISULFIDE OXIDOREDUCTASE"/>
    <property type="match status" value="1"/>
</dbReference>
<reference evidence="3" key="1">
    <citation type="journal article" date="2012" name="Environ. Microbiol.">
        <title>Genomic content of uncultured Bacteroidetes from contrasting oceanic provinces in the North Atlantic Ocean.</title>
        <authorList>
            <person name="Gomez-Pereira P.R."/>
            <person name="Schuler M."/>
            <person name="Fuchs B.M."/>
            <person name="Bennke C."/>
            <person name="Teeling H."/>
            <person name="Waldmann J."/>
            <person name="Richter M."/>
            <person name="Barbe V."/>
            <person name="Bataille E."/>
            <person name="Glockner F.O."/>
            <person name="Amann R."/>
        </authorList>
    </citation>
    <scope>NUCLEOTIDE SEQUENCE</scope>
</reference>
<dbReference type="PANTHER" id="PTHR46361:SF3">
    <property type="entry name" value="ELECTRON CARRIER_ PROTEIN DISULFIDE OXIDOREDUCTASE"/>
    <property type="match status" value="1"/>
</dbReference>
<feature type="domain" description="DUF547" evidence="2">
    <location>
        <begin position="65"/>
        <end position="174"/>
    </location>
</feature>
<evidence type="ECO:0000313" key="3">
    <source>
        <dbReference type="EMBL" id="CCG00587.1"/>
    </source>
</evidence>
<evidence type="ECO:0000256" key="1">
    <source>
        <dbReference type="SAM" id="SignalP"/>
    </source>
</evidence>
<sequence>MGMKKICIASIMLCLSFIGNSQTTIFNDVLQKHVSKEGEVAYTKLNEAKLKKYLNYLEKTTPDKSWSENKQKAFWINVYNAYTLKIILDNYPLKSIRDIHKEGSTAWEIPLARVGGKRYTLNDIEHTLLRKNLFDPRIHVGVNCASVSCPKLSNIAFTEANIDRELERLMKEFINDSSKNNFTKDSIQISPIFNWFEQDFTKNGGIITFLNRYLETKIHPKEKISYLKYNWTLNGK</sequence>
<dbReference type="EMBL" id="FO117612">
    <property type="protein sequence ID" value="CCG00587.1"/>
    <property type="molecule type" value="Genomic_DNA"/>
</dbReference>